<gene>
    <name evidence="2" type="ORF">MtrDRAFT_AC153123g5v2</name>
</gene>
<dbReference type="AlphaFoldDB" id="Q1RU76"/>
<name>Q1RU76_MEDTR</name>
<protein>
    <submittedName>
        <fullName evidence="2">Uncharacterized protein</fullName>
    </submittedName>
</protein>
<reference evidence="2" key="2">
    <citation type="submission" date="2007-04" db="EMBL/GenBank/DDBJ databases">
        <authorList>
            <consortium name="The International Medicago Genome Annotation Group"/>
        </authorList>
    </citation>
    <scope>NUCLEOTIDE SEQUENCE</scope>
</reference>
<accession>Q1RU76</accession>
<dbReference type="EMBL" id="AC153123">
    <property type="protein sequence ID" value="ABE87606.1"/>
    <property type="molecule type" value="Genomic_DNA"/>
</dbReference>
<feature type="compositionally biased region" description="Polar residues" evidence="1">
    <location>
        <begin position="12"/>
        <end position="39"/>
    </location>
</feature>
<feature type="region of interest" description="Disordered" evidence="1">
    <location>
        <begin position="1"/>
        <end position="45"/>
    </location>
</feature>
<evidence type="ECO:0000313" key="2">
    <source>
        <dbReference type="EMBL" id="ABE87606.1"/>
    </source>
</evidence>
<organism evidence="2">
    <name type="scientific">Medicago truncatula</name>
    <name type="common">Barrel medic</name>
    <name type="synonym">Medicago tribuloides</name>
    <dbReference type="NCBI Taxonomy" id="3880"/>
    <lineage>
        <taxon>Eukaryota</taxon>
        <taxon>Viridiplantae</taxon>
        <taxon>Streptophyta</taxon>
        <taxon>Embryophyta</taxon>
        <taxon>Tracheophyta</taxon>
        <taxon>Spermatophyta</taxon>
        <taxon>Magnoliopsida</taxon>
        <taxon>eudicotyledons</taxon>
        <taxon>Gunneridae</taxon>
        <taxon>Pentapetalae</taxon>
        <taxon>rosids</taxon>
        <taxon>fabids</taxon>
        <taxon>Fabales</taxon>
        <taxon>Fabaceae</taxon>
        <taxon>Papilionoideae</taxon>
        <taxon>50 kb inversion clade</taxon>
        <taxon>NPAAA clade</taxon>
        <taxon>Hologalegina</taxon>
        <taxon>IRL clade</taxon>
        <taxon>Trifolieae</taxon>
        <taxon>Medicago</taxon>
    </lineage>
</organism>
<reference evidence="2" key="1">
    <citation type="submission" date="2006-03" db="EMBL/GenBank/DDBJ databases">
        <authorList>
            <person name="Lin S."/>
            <person name="Dixon R."/>
            <person name="May G."/>
            <person name="Sumner L."/>
            <person name="Gonzales B."/>
            <person name="Cook D."/>
            <person name="Kim D."/>
            <person name="Young N."/>
            <person name="Cannon S."/>
            <person name="Roe B.A."/>
        </authorList>
    </citation>
    <scope>NUCLEOTIDE SEQUENCE</scope>
</reference>
<evidence type="ECO:0000256" key="1">
    <source>
        <dbReference type="SAM" id="MobiDB-lite"/>
    </source>
</evidence>
<sequence length="165" mass="18407">MAHERSEAQEKTVAQTHEMSSVKDVNSTTHVNAPSTAPSSCLPPSECRHQLHETLDVGEDEILHEFDVYSHSSLDVDEMKVMVKPIVRPDPPIPAIEFDVKSLVYMTKTTLLTSINQAPAMDVVVGVFTRHEVMVKPTVRPDPRIPAIEFDVKSLFYITKNVNGN</sequence>
<proteinExistence type="predicted"/>
<feature type="compositionally biased region" description="Basic and acidic residues" evidence="1">
    <location>
        <begin position="1"/>
        <end position="10"/>
    </location>
</feature>